<protein>
    <submittedName>
        <fullName evidence="1">Uncharacterized protein</fullName>
    </submittedName>
</protein>
<organism evidence="1 2">
    <name type="scientific">Meganyctiphanes norvegica</name>
    <name type="common">Northern krill</name>
    <name type="synonym">Thysanopoda norvegica</name>
    <dbReference type="NCBI Taxonomy" id="48144"/>
    <lineage>
        <taxon>Eukaryota</taxon>
        <taxon>Metazoa</taxon>
        <taxon>Ecdysozoa</taxon>
        <taxon>Arthropoda</taxon>
        <taxon>Crustacea</taxon>
        <taxon>Multicrustacea</taxon>
        <taxon>Malacostraca</taxon>
        <taxon>Eumalacostraca</taxon>
        <taxon>Eucarida</taxon>
        <taxon>Euphausiacea</taxon>
        <taxon>Euphausiidae</taxon>
        <taxon>Meganyctiphanes</taxon>
    </lineage>
</organism>
<evidence type="ECO:0000313" key="1">
    <source>
        <dbReference type="EMBL" id="CAL4238744.1"/>
    </source>
</evidence>
<name>A0AAV2STC6_MEGNR</name>
<dbReference type="Proteomes" id="UP001497623">
    <property type="component" value="Unassembled WGS sequence"/>
</dbReference>
<comment type="caution">
    <text evidence="1">The sequence shown here is derived from an EMBL/GenBank/DDBJ whole genome shotgun (WGS) entry which is preliminary data.</text>
</comment>
<feature type="non-terminal residue" evidence="1">
    <location>
        <position position="102"/>
    </location>
</feature>
<dbReference type="AlphaFoldDB" id="A0AAV2STC6"/>
<reference evidence="1 2" key="1">
    <citation type="submission" date="2024-05" db="EMBL/GenBank/DDBJ databases">
        <authorList>
            <person name="Wallberg A."/>
        </authorList>
    </citation>
    <scope>NUCLEOTIDE SEQUENCE [LARGE SCALE GENOMIC DNA]</scope>
</reference>
<accession>A0AAV2STC6</accession>
<gene>
    <name evidence="1" type="ORF">MNOR_LOCUS40478</name>
</gene>
<feature type="non-terminal residue" evidence="1">
    <location>
        <position position="1"/>
    </location>
</feature>
<proteinExistence type="predicted"/>
<dbReference type="EMBL" id="CAXKWB010124272">
    <property type="protein sequence ID" value="CAL4238744.1"/>
    <property type="molecule type" value="Genomic_DNA"/>
</dbReference>
<sequence length="102" mass="11315">LAQRLRTYTHTRTDYKMRAAYLLMLATCLSPITAQLDFFNKRVGGTYLPPQKDDQCVNKVETSIVTEVVTTSVAQPLTIDRTSTTIAQSIATTIMAVTTTLE</sequence>
<keyword evidence="2" id="KW-1185">Reference proteome</keyword>
<evidence type="ECO:0000313" key="2">
    <source>
        <dbReference type="Proteomes" id="UP001497623"/>
    </source>
</evidence>